<dbReference type="InterPro" id="IPR001179">
    <property type="entry name" value="PPIase_FKBP_dom"/>
</dbReference>
<comment type="similarity">
    <text evidence="2 6">Belongs to the FKBP-type PPIase family.</text>
</comment>
<name>A0ABW5ILS5_9BACT</name>
<evidence type="ECO:0000256" key="4">
    <source>
        <dbReference type="ARBA" id="ARBA00023235"/>
    </source>
</evidence>
<proteinExistence type="inferred from homology"/>
<dbReference type="PANTHER" id="PTHR43811:SF19">
    <property type="entry name" value="39 KDA FK506-BINDING NUCLEAR PROTEIN"/>
    <property type="match status" value="1"/>
</dbReference>
<dbReference type="Pfam" id="PF00254">
    <property type="entry name" value="FKBP_C"/>
    <property type="match status" value="1"/>
</dbReference>
<comment type="catalytic activity">
    <reaction evidence="1 5 6">
        <text>[protein]-peptidylproline (omega=180) = [protein]-peptidylproline (omega=0)</text>
        <dbReference type="Rhea" id="RHEA:16237"/>
        <dbReference type="Rhea" id="RHEA-COMP:10747"/>
        <dbReference type="Rhea" id="RHEA-COMP:10748"/>
        <dbReference type="ChEBI" id="CHEBI:83833"/>
        <dbReference type="ChEBI" id="CHEBI:83834"/>
        <dbReference type="EC" id="5.2.1.8"/>
    </reaction>
</comment>
<evidence type="ECO:0000256" key="6">
    <source>
        <dbReference type="RuleBase" id="RU003915"/>
    </source>
</evidence>
<keyword evidence="4 5" id="KW-0413">Isomerase</keyword>
<dbReference type="PROSITE" id="PS51257">
    <property type="entry name" value="PROKAR_LIPOPROTEIN"/>
    <property type="match status" value="1"/>
</dbReference>
<evidence type="ECO:0000256" key="7">
    <source>
        <dbReference type="SAM" id="SignalP"/>
    </source>
</evidence>
<gene>
    <name evidence="9" type="ORF">ACFSRY_03715</name>
</gene>
<dbReference type="EC" id="5.2.1.8" evidence="6"/>
<dbReference type="Proteomes" id="UP001597544">
    <property type="component" value="Unassembled WGS sequence"/>
</dbReference>
<dbReference type="RefSeq" id="WP_377503420.1">
    <property type="nucleotide sequence ID" value="NZ_JBHULU010000004.1"/>
</dbReference>
<dbReference type="SUPFAM" id="SSF54534">
    <property type="entry name" value="FKBP-like"/>
    <property type="match status" value="1"/>
</dbReference>
<accession>A0ABW5ILS5</accession>
<keyword evidence="7" id="KW-0732">Signal</keyword>
<dbReference type="PANTHER" id="PTHR43811">
    <property type="entry name" value="FKBP-TYPE PEPTIDYL-PROLYL CIS-TRANS ISOMERASE FKPA"/>
    <property type="match status" value="1"/>
</dbReference>
<evidence type="ECO:0000256" key="1">
    <source>
        <dbReference type="ARBA" id="ARBA00000971"/>
    </source>
</evidence>
<organism evidence="9 10">
    <name type="scientific">Pontibacter locisalis</name>
    <dbReference type="NCBI Taxonomy" id="1719035"/>
    <lineage>
        <taxon>Bacteria</taxon>
        <taxon>Pseudomonadati</taxon>
        <taxon>Bacteroidota</taxon>
        <taxon>Cytophagia</taxon>
        <taxon>Cytophagales</taxon>
        <taxon>Hymenobacteraceae</taxon>
        <taxon>Pontibacter</taxon>
    </lineage>
</organism>
<dbReference type="EMBL" id="JBHULU010000004">
    <property type="protein sequence ID" value="MFD2512960.1"/>
    <property type="molecule type" value="Genomic_DNA"/>
</dbReference>
<keyword evidence="10" id="KW-1185">Reference proteome</keyword>
<feature type="signal peptide" evidence="7">
    <location>
        <begin position="1"/>
        <end position="34"/>
    </location>
</feature>
<feature type="chain" id="PRO_5045261801" description="Peptidyl-prolyl cis-trans isomerase" evidence="7">
    <location>
        <begin position="35"/>
        <end position="180"/>
    </location>
</feature>
<dbReference type="InterPro" id="IPR046357">
    <property type="entry name" value="PPIase_dom_sf"/>
</dbReference>
<feature type="domain" description="PPIase FKBP-type" evidence="8">
    <location>
        <begin position="93"/>
        <end position="180"/>
    </location>
</feature>
<reference evidence="10" key="1">
    <citation type="journal article" date="2019" name="Int. J. Syst. Evol. Microbiol.">
        <title>The Global Catalogue of Microorganisms (GCM) 10K type strain sequencing project: providing services to taxonomists for standard genome sequencing and annotation.</title>
        <authorList>
            <consortium name="The Broad Institute Genomics Platform"/>
            <consortium name="The Broad Institute Genome Sequencing Center for Infectious Disease"/>
            <person name="Wu L."/>
            <person name="Ma J."/>
        </authorList>
    </citation>
    <scope>NUCLEOTIDE SEQUENCE [LARGE SCALE GENOMIC DNA]</scope>
    <source>
        <strain evidence="10">KCTC 42498</strain>
    </source>
</reference>
<evidence type="ECO:0000259" key="8">
    <source>
        <dbReference type="PROSITE" id="PS50059"/>
    </source>
</evidence>
<dbReference type="GO" id="GO:0003755">
    <property type="term" value="F:peptidyl-prolyl cis-trans isomerase activity"/>
    <property type="evidence" value="ECO:0007669"/>
    <property type="project" value="UniProtKB-EC"/>
</dbReference>
<sequence length="180" mass="19956">MKMLNSLIPWSTKSSNLLKVLLFVIVAVSFSACGDDSDNNFFFDAEAQKQIDEKVIRQYFRNNNVDTTAVERTSSGLYYLEIAPGTGAAIETGDLVEVMYIGKLTNGFKFDSSYDRGNAFTFTVGAQQVIKGWDEGLPLMKVGEEARLFIPSHLGYGYRGSGSIPPNSVLIFDIKVNRKK</sequence>
<evidence type="ECO:0000256" key="5">
    <source>
        <dbReference type="PROSITE-ProRule" id="PRU00277"/>
    </source>
</evidence>
<evidence type="ECO:0000313" key="9">
    <source>
        <dbReference type="EMBL" id="MFD2512960.1"/>
    </source>
</evidence>
<evidence type="ECO:0000256" key="2">
    <source>
        <dbReference type="ARBA" id="ARBA00006577"/>
    </source>
</evidence>
<dbReference type="Gene3D" id="3.10.50.40">
    <property type="match status" value="1"/>
</dbReference>
<keyword evidence="3 5" id="KW-0697">Rotamase</keyword>
<evidence type="ECO:0000256" key="3">
    <source>
        <dbReference type="ARBA" id="ARBA00023110"/>
    </source>
</evidence>
<evidence type="ECO:0000313" key="10">
    <source>
        <dbReference type="Proteomes" id="UP001597544"/>
    </source>
</evidence>
<comment type="caution">
    <text evidence="9">The sequence shown here is derived from an EMBL/GenBank/DDBJ whole genome shotgun (WGS) entry which is preliminary data.</text>
</comment>
<protein>
    <recommendedName>
        <fullName evidence="6">Peptidyl-prolyl cis-trans isomerase</fullName>
        <ecNumber evidence="6">5.2.1.8</ecNumber>
    </recommendedName>
</protein>
<dbReference type="PROSITE" id="PS50059">
    <property type="entry name" value="FKBP_PPIASE"/>
    <property type="match status" value="1"/>
</dbReference>